<dbReference type="Gene3D" id="3.40.50.1360">
    <property type="match status" value="1"/>
</dbReference>
<dbReference type="RefSeq" id="XP_026194454.1">
    <property type="nucleotide sequence ID" value="XM_026338669.1"/>
</dbReference>
<gene>
    <name evidence="11" type="primary">LOC34622585</name>
</gene>
<keyword evidence="4" id="KW-0521">NADP</keyword>
<dbReference type="PANTHER" id="PTHR23429">
    <property type="entry name" value="GLUCOSE-6-PHOSPHATE 1-DEHYDROGENASE G6PD"/>
    <property type="match status" value="1"/>
</dbReference>
<reference evidence="11" key="1">
    <citation type="submission" date="2025-08" db="UniProtKB">
        <authorList>
            <consortium name="RefSeq"/>
        </authorList>
    </citation>
    <scope>IDENTIFICATION</scope>
</reference>
<dbReference type="GO" id="GO:0004342">
    <property type="term" value="F:glucosamine-6-phosphate deaminase activity"/>
    <property type="evidence" value="ECO:0007669"/>
    <property type="project" value="InterPro"/>
</dbReference>
<dbReference type="PANTHER" id="PTHR23429:SF0">
    <property type="entry name" value="GLUCOSE-6-PHOSPHATE 1-DEHYDROGENASE"/>
    <property type="match status" value="1"/>
</dbReference>
<dbReference type="GO" id="GO:0006044">
    <property type="term" value="P:N-acetylglucosamine metabolic process"/>
    <property type="evidence" value="ECO:0007669"/>
    <property type="project" value="InterPro"/>
</dbReference>
<dbReference type="Gene3D" id="3.30.360.10">
    <property type="entry name" value="Dihydrodipicolinate Reductase, domain 2"/>
    <property type="match status" value="1"/>
</dbReference>
<evidence type="ECO:0000313" key="11">
    <source>
        <dbReference type="RefSeq" id="XP_026194454.1"/>
    </source>
</evidence>
<keyword evidence="10" id="KW-1185">Reference proteome</keyword>
<keyword evidence="5" id="KW-0560">Oxidoreductase</keyword>
<evidence type="ECO:0000256" key="1">
    <source>
        <dbReference type="ARBA" id="ARBA00004937"/>
    </source>
</evidence>
<protein>
    <recommendedName>
        <fullName evidence="2">glucose-6-phosphate dehydrogenase (NADP(+))</fullName>
        <ecNumber evidence="2">1.1.1.49</ecNumber>
    </recommendedName>
</protein>
<evidence type="ECO:0000256" key="6">
    <source>
        <dbReference type="ARBA" id="ARBA00023277"/>
    </source>
</evidence>
<evidence type="ECO:0000313" key="10">
    <source>
        <dbReference type="Proteomes" id="UP000515125"/>
    </source>
</evidence>
<dbReference type="SUPFAM" id="SSF55347">
    <property type="entry name" value="Glyceraldehyde-3-phosphate dehydrogenase-like, C-terminal domain"/>
    <property type="match status" value="1"/>
</dbReference>
<dbReference type="PRINTS" id="PR00079">
    <property type="entry name" value="G6PDHDRGNASE"/>
</dbReference>
<dbReference type="SUPFAM" id="SSF100950">
    <property type="entry name" value="NagB/RpiA/CoA transferase-like"/>
    <property type="match status" value="1"/>
</dbReference>
<evidence type="ECO:0000256" key="5">
    <source>
        <dbReference type="ARBA" id="ARBA00023002"/>
    </source>
</evidence>
<dbReference type="Pfam" id="PF00479">
    <property type="entry name" value="G6PD_N"/>
    <property type="match status" value="1"/>
</dbReference>
<dbReference type="InterPro" id="IPR001282">
    <property type="entry name" value="G6P_DH"/>
</dbReference>
<keyword evidence="6" id="KW-0119">Carbohydrate metabolism</keyword>
<dbReference type="InterPro" id="IPR022675">
    <property type="entry name" value="G6P_DH_C"/>
</dbReference>
<dbReference type="GO" id="GO:0004345">
    <property type="term" value="F:glucose-6-phosphate dehydrogenase activity"/>
    <property type="evidence" value="ECO:0007669"/>
    <property type="project" value="UniProtKB-EC"/>
</dbReference>
<dbReference type="Pfam" id="PF01182">
    <property type="entry name" value="Glucosamine_iso"/>
    <property type="match status" value="1"/>
</dbReference>
<keyword evidence="3" id="KW-0313">Glucose metabolism</keyword>
<dbReference type="Pfam" id="PF02781">
    <property type="entry name" value="G6PD_C"/>
    <property type="match status" value="1"/>
</dbReference>
<dbReference type="InterPro" id="IPR022674">
    <property type="entry name" value="G6P_DH_NAD-bd"/>
</dbReference>
<accession>A0A6P6S3N6</accession>
<dbReference type="EC" id="1.1.1.49" evidence="2"/>
<feature type="domain" description="Glucose-6-phosphate dehydrogenase NAD-binding" evidence="7">
    <location>
        <begin position="366"/>
        <end position="469"/>
    </location>
</feature>
<evidence type="ECO:0000259" key="8">
    <source>
        <dbReference type="Pfam" id="PF01182"/>
    </source>
</evidence>
<comment type="pathway">
    <text evidence="1">Carbohydrate degradation; pentose phosphate pathway; D-ribulose 5-phosphate from D-glucose 6-phosphate (oxidative stage): step 1/3.</text>
</comment>
<feature type="domain" description="Glucose-6-phosphate dehydrogenase C-terminal" evidence="9">
    <location>
        <begin position="491"/>
        <end position="641"/>
    </location>
</feature>
<organism evidence="10 11">
    <name type="scientific">Cyclospora cayetanensis</name>
    <dbReference type="NCBI Taxonomy" id="88456"/>
    <lineage>
        <taxon>Eukaryota</taxon>
        <taxon>Sar</taxon>
        <taxon>Alveolata</taxon>
        <taxon>Apicomplexa</taxon>
        <taxon>Conoidasida</taxon>
        <taxon>Coccidia</taxon>
        <taxon>Eucoccidiorida</taxon>
        <taxon>Eimeriorina</taxon>
        <taxon>Eimeriidae</taxon>
        <taxon>Cyclospora</taxon>
    </lineage>
</organism>
<dbReference type="SUPFAM" id="SSF51735">
    <property type="entry name" value="NAD(P)-binding Rossmann-fold domains"/>
    <property type="match status" value="1"/>
</dbReference>
<evidence type="ECO:0000259" key="9">
    <source>
        <dbReference type="Pfam" id="PF02781"/>
    </source>
</evidence>
<evidence type="ECO:0000256" key="2">
    <source>
        <dbReference type="ARBA" id="ARBA00013019"/>
    </source>
</evidence>
<evidence type="ECO:0000256" key="4">
    <source>
        <dbReference type="ARBA" id="ARBA00022857"/>
    </source>
</evidence>
<dbReference type="InterPro" id="IPR036291">
    <property type="entry name" value="NAD(P)-bd_dom_sf"/>
</dbReference>
<feature type="domain" description="Glucosamine/galactosamine-6-phosphate isomerase" evidence="8">
    <location>
        <begin position="179"/>
        <end position="354"/>
    </location>
</feature>
<dbReference type="AlphaFoldDB" id="A0A6P6S3N6"/>
<evidence type="ECO:0000256" key="3">
    <source>
        <dbReference type="ARBA" id="ARBA00022526"/>
    </source>
</evidence>
<dbReference type="InterPro" id="IPR006148">
    <property type="entry name" value="Glc/Gal-6P_isomerase"/>
</dbReference>
<name>A0A6P6S3N6_9EIME</name>
<dbReference type="Proteomes" id="UP000515125">
    <property type="component" value="Unplaced"/>
</dbReference>
<dbReference type="OrthoDB" id="60984at2759"/>
<evidence type="ECO:0000259" key="7">
    <source>
        <dbReference type="Pfam" id="PF00479"/>
    </source>
</evidence>
<dbReference type="GO" id="GO:0050661">
    <property type="term" value="F:NADP binding"/>
    <property type="evidence" value="ECO:0007669"/>
    <property type="project" value="InterPro"/>
</dbReference>
<dbReference type="GO" id="GO:0009051">
    <property type="term" value="P:pentose-phosphate shunt, oxidative branch"/>
    <property type="evidence" value="ECO:0007669"/>
    <property type="project" value="TreeGrafter"/>
</dbReference>
<dbReference type="InterPro" id="IPR018321">
    <property type="entry name" value="Glucosamine6P_isomerase_CS"/>
</dbReference>
<dbReference type="GeneID" id="34622585"/>
<dbReference type="GO" id="GO:0006006">
    <property type="term" value="P:glucose metabolic process"/>
    <property type="evidence" value="ECO:0007669"/>
    <property type="project" value="UniProtKB-KW"/>
</dbReference>
<dbReference type="PROSITE" id="PS01161">
    <property type="entry name" value="GLC_GALNAC_ISOMERASE"/>
    <property type="match status" value="1"/>
</dbReference>
<proteinExistence type="predicted"/>
<dbReference type="InterPro" id="IPR037171">
    <property type="entry name" value="NagB/RpiA_transferase-like"/>
</dbReference>
<sequence>MVCVMKGSLLTRASGDAHHSARRDSGTFPGSEAGFASMSDIHTCKLYLELTHPTVECTVRSTAVAASPLSEMFEPGEDARCCQHLTHAEKVRLISCPAAGWVLQPGHLGEVAMLSLNAASSPGGRRLRSVQPNAISVACLSAEDFEAQSLNLVLRCLSELMDANPFKQLVVGVSGSSLHATLDFSRISFFLVDERYVQPTDKKSNVRLVMEELFGQEVWSDPDLDDAKKFRPTAAAWPNANIDFCYPDTSLPLDQCVEKYRQDLSNLLRRHGGVDLVLLGMGDDGHIASIFPPLTPTQYEAATCPRTLVVHSTTDRFDVHDRISVTLNVLTGASRKVFLIKGESKLDTWFRMEAEMDQGFARSRLDFEEFWKQIADNLASGESYDDGDALEKLSKHLGSLEALEGSNNRLFYLALPPQAFALTTRALREHCWAVKGWNRVVVEKPFGRDSISSEELSNELMKVLQEQEVRPRGSPCTDAVTLLGSMLLRDAGIIRDVMQNHMLQLLTLIAMEPPVSLSDEDVRDEKVKVLKQMPPISALHHAIVFLQDPSVPQGSRTPTFCTCALWIENERWRDAGKALEKRSTEIRIQLRPIAQAFYPEEDLAENELVIIVQPREAIYLKFYTKKPGLAPGLQLTELDLSDELREAWRIFTPLLKQIEETGIMPEPYPYGSHGPESAYAFIQGFYSYHKEARYQWHAKH</sequence>